<dbReference type="Gene3D" id="3.40.50.1780">
    <property type="match status" value="1"/>
</dbReference>
<dbReference type="InterPro" id="IPR017896">
    <property type="entry name" value="4Fe4S_Fe-S-bd"/>
</dbReference>
<dbReference type="Pfam" id="PF02906">
    <property type="entry name" value="Fe_hyd_lg_C"/>
    <property type="match status" value="1"/>
</dbReference>
<dbReference type="GO" id="GO:0051539">
    <property type="term" value="F:4 iron, 4 sulfur cluster binding"/>
    <property type="evidence" value="ECO:0007669"/>
    <property type="project" value="UniProtKB-KW"/>
</dbReference>
<dbReference type="Gene3D" id="3.40.950.10">
    <property type="entry name" value="Fe-only Hydrogenase (Larger Subunit), Chain L, domain 3"/>
    <property type="match status" value="1"/>
</dbReference>
<dbReference type="NCBIfam" id="TIGR02512">
    <property type="entry name" value="FeFe_hydrog_A"/>
    <property type="match status" value="1"/>
</dbReference>
<dbReference type="EC" id="1.12.1.3" evidence="7"/>
<keyword evidence="2" id="KW-0479">Metal-binding</keyword>
<dbReference type="GO" id="GO:0008901">
    <property type="term" value="F:ferredoxin hydrogenase activity"/>
    <property type="evidence" value="ECO:0007669"/>
    <property type="project" value="InterPro"/>
</dbReference>
<dbReference type="InterPro" id="IPR036991">
    <property type="entry name" value="Fe_hydrogenase_ssu_sf"/>
</dbReference>
<dbReference type="InterPro" id="IPR003149">
    <property type="entry name" value="Fe_hydrogenase_ssu"/>
</dbReference>
<dbReference type="Gene3D" id="4.10.260.20">
    <property type="entry name" value="Iron hydrogenase, small subunit"/>
    <property type="match status" value="1"/>
</dbReference>
<evidence type="ECO:0000256" key="3">
    <source>
        <dbReference type="ARBA" id="ARBA00022737"/>
    </source>
</evidence>
<evidence type="ECO:0000313" key="7">
    <source>
        <dbReference type="EMBL" id="SLM19990.1"/>
    </source>
</evidence>
<dbReference type="InterPro" id="IPR013352">
    <property type="entry name" value="Fe_hydrogenase_subset"/>
</dbReference>
<dbReference type="InterPro" id="IPR050340">
    <property type="entry name" value="Cytosolic_Fe-S_CAF"/>
</dbReference>
<dbReference type="InterPro" id="IPR009016">
    <property type="entry name" value="Fe_hydrogenase"/>
</dbReference>
<reference evidence="7" key="1">
    <citation type="submission" date="2017-02" db="EMBL/GenBank/DDBJ databases">
        <authorList>
            <person name="Regsiter A."/>
            <person name="William W."/>
        </authorList>
    </citation>
    <scope>NUCLEOTIDE SEQUENCE</scope>
    <source>
        <strain evidence="7">BdmA 4</strain>
    </source>
</reference>
<dbReference type="SUPFAM" id="SSF53920">
    <property type="entry name" value="Fe-only hydrogenase"/>
    <property type="match status" value="1"/>
</dbReference>
<feature type="domain" description="4Fe-4S ferredoxin-type" evidence="6">
    <location>
        <begin position="26"/>
        <end position="55"/>
    </location>
</feature>
<dbReference type="GO" id="GO:0050583">
    <property type="term" value="F:hydrogen dehydrogenase (NADP+) activity"/>
    <property type="evidence" value="ECO:0007669"/>
    <property type="project" value="UniProtKB-EC"/>
</dbReference>
<dbReference type="EMBL" id="FWDO01000008">
    <property type="protein sequence ID" value="SLM19990.1"/>
    <property type="molecule type" value="Genomic_DNA"/>
</dbReference>
<name>A0A3P3XUM2_9SPIR</name>
<dbReference type="PROSITE" id="PS51379">
    <property type="entry name" value="4FE4S_FER_2"/>
    <property type="match status" value="1"/>
</dbReference>
<dbReference type="Pfam" id="PF02256">
    <property type="entry name" value="Fe_hyd_SSU"/>
    <property type="match status" value="1"/>
</dbReference>
<dbReference type="Pfam" id="PF00037">
    <property type="entry name" value="Fer4"/>
    <property type="match status" value="1"/>
</dbReference>
<keyword evidence="3" id="KW-0677">Repeat</keyword>
<dbReference type="InterPro" id="IPR004108">
    <property type="entry name" value="Fe_hydrogenase_lsu_C"/>
</dbReference>
<dbReference type="PROSITE" id="PS00198">
    <property type="entry name" value="4FE4S_FER_1"/>
    <property type="match status" value="1"/>
</dbReference>
<dbReference type="FunFam" id="3.30.70.20:FF:000035">
    <property type="entry name" value="Iron hydrogenase 1"/>
    <property type="match status" value="1"/>
</dbReference>
<evidence type="ECO:0000259" key="6">
    <source>
        <dbReference type="PROSITE" id="PS51379"/>
    </source>
</evidence>
<gene>
    <name evidence="7" type="ORF">SPIRO4BDMA_80097</name>
</gene>
<dbReference type="SMART" id="SM00902">
    <property type="entry name" value="Fe_hyd_SSU"/>
    <property type="match status" value="1"/>
</dbReference>
<protein>
    <submittedName>
        <fullName evidence="7">NADP-reducing hydrogenase subunit HndC</fullName>
        <ecNumber evidence="7">1.12.1.3</ecNumber>
    </submittedName>
</protein>
<keyword evidence="1" id="KW-0004">4Fe-4S</keyword>
<evidence type="ECO:0000256" key="4">
    <source>
        <dbReference type="ARBA" id="ARBA00023004"/>
    </source>
</evidence>
<dbReference type="InterPro" id="IPR017900">
    <property type="entry name" value="4Fe4S_Fe_S_CS"/>
</dbReference>
<dbReference type="SUPFAM" id="SSF54862">
    <property type="entry name" value="4Fe-4S ferredoxins"/>
    <property type="match status" value="1"/>
</dbReference>
<keyword evidence="5" id="KW-0411">Iron-sulfur</keyword>
<keyword evidence="7" id="KW-0560">Oxidoreductase</keyword>
<sequence length="432" mass="46892">MCEETQGVNAIAFTGRGARTRVATFMDRGLAQSACVQCGQCSVVCPTGAITEKDESRDVFDALRDSKLSVVVQTAPAIRASLGEALGLPAGSLVTGQMVAALRRLGFAKVFDTQFTADLTIMEEGSELLERLSHGGTTPMITSCSPGWINFIEGFYPDLLGHVSTCKSPQQMFGAVAKTYYAQAAGIAPDKMRVVSIMPCTAKKYEARRKEMDGAWGWWKEQDPGKVPARPFFDVDWALTTRELARMIKLAGIEIGHLPEEDFDDPLGRSTGAATIFGTTGGVMEAALRTVYEIVEKKPLENIEFTQVRGFESIKSAEVVLGGSPVRVAVAHGLSNARILLDEIRAGKSPYQFIEIMSCPGGCIGGGGQPVLADIEKKLARSKALYTEDRILPIRKSHENPAVNTLYKDFLGKPLGHLSHELLHTSYRARVF</sequence>
<dbReference type="AlphaFoldDB" id="A0A3P3XUM2"/>
<evidence type="ECO:0000256" key="1">
    <source>
        <dbReference type="ARBA" id="ARBA00022485"/>
    </source>
</evidence>
<proteinExistence type="predicted"/>
<keyword evidence="4" id="KW-0408">Iron</keyword>
<evidence type="ECO:0000256" key="2">
    <source>
        <dbReference type="ARBA" id="ARBA00022723"/>
    </source>
</evidence>
<dbReference type="PANTHER" id="PTHR11615">
    <property type="entry name" value="NITRATE, FORMATE, IRON DEHYDROGENASE"/>
    <property type="match status" value="1"/>
</dbReference>
<dbReference type="Gene3D" id="3.30.70.20">
    <property type="match status" value="1"/>
</dbReference>
<dbReference type="GO" id="GO:0005506">
    <property type="term" value="F:iron ion binding"/>
    <property type="evidence" value="ECO:0007669"/>
    <property type="project" value="InterPro"/>
</dbReference>
<accession>A0A3P3XUM2</accession>
<evidence type="ECO:0000256" key="5">
    <source>
        <dbReference type="ARBA" id="ARBA00023014"/>
    </source>
</evidence>
<organism evidence="7">
    <name type="scientific">uncultured spirochete</name>
    <dbReference type="NCBI Taxonomy" id="156406"/>
    <lineage>
        <taxon>Bacteria</taxon>
        <taxon>Pseudomonadati</taxon>
        <taxon>Spirochaetota</taxon>
        <taxon>Spirochaetia</taxon>
        <taxon>Spirochaetales</taxon>
        <taxon>environmental samples</taxon>
    </lineage>
</organism>